<gene>
    <name evidence="2" type="ORF">PCON_11030</name>
</gene>
<organism evidence="2 3">
    <name type="scientific">Pyronema omphalodes (strain CBS 100304)</name>
    <name type="common">Pyronema confluens</name>
    <dbReference type="NCBI Taxonomy" id="1076935"/>
    <lineage>
        <taxon>Eukaryota</taxon>
        <taxon>Fungi</taxon>
        <taxon>Dikarya</taxon>
        <taxon>Ascomycota</taxon>
        <taxon>Pezizomycotina</taxon>
        <taxon>Pezizomycetes</taxon>
        <taxon>Pezizales</taxon>
        <taxon>Pyronemataceae</taxon>
        <taxon>Pyronema</taxon>
    </lineage>
</organism>
<name>U4LHH9_PYROM</name>
<feature type="chain" id="PRO_5004651455" evidence="1">
    <location>
        <begin position="18"/>
        <end position="32"/>
    </location>
</feature>
<feature type="signal peptide" evidence="1">
    <location>
        <begin position="1"/>
        <end position="17"/>
    </location>
</feature>
<keyword evidence="3" id="KW-1185">Reference proteome</keyword>
<sequence length="32" mass="3804">MSGLAVWLLHRWLSCGCIYFTFPNRTPEIDYN</sequence>
<evidence type="ECO:0000256" key="1">
    <source>
        <dbReference type="SAM" id="SignalP"/>
    </source>
</evidence>
<dbReference type="Proteomes" id="UP000018144">
    <property type="component" value="Unassembled WGS sequence"/>
</dbReference>
<reference evidence="2 3" key="1">
    <citation type="journal article" date="2013" name="PLoS Genet.">
        <title>The genome and development-dependent transcriptomes of Pyronema confluens: a window into fungal evolution.</title>
        <authorList>
            <person name="Traeger S."/>
            <person name="Altegoer F."/>
            <person name="Freitag M."/>
            <person name="Gabaldon T."/>
            <person name="Kempken F."/>
            <person name="Kumar A."/>
            <person name="Marcet-Houben M."/>
            <person name="Poggeler S."/>
            <person name="Stajich J.E."/>
            <person name="Nowrousian M."/>
        </authorList>
    </citation>
    <scope>NUCLEOTIDE SEQUENCE [LARGE SCALE GENOMIC DNA]</scope>
    <source>
        <strain evidence="3">CBS 100304</strain>
        <tissue evidence="2">Vegetative mycelium</tissue>
    </source>
</reference>
<protein>
    <submittedName>
        <fullName evidence="2">Uncharacterized protein</fullName>
    </submittedName>
</protein>
<keyword evidence="1" id="KW-0732">Signal</keyword>
<proteinExistence type="predicted"/>
<dbReference type="EMBL" id="HF935615">
    <property type="protein sequence ID" value="CCX31589.1"/>
    <property type="molecule type" value="Genomic_DNA"/>
</dbReference>
<evidence type="ECO:0000313" key="2">
    <source>
        <dbReference type="EMBL" id="CCX31589.1"/>
    </source>
</evidence>
<evidence type="ECO:0000313" key="3">
    <source>
        <dbReference type="Proteomes" id="UP000018144"/>
    </source>
</evidence>
<accession>U4LHH9</accession>
<dbReference type="AlphaFoldDB" id="U4LHH9"/>